<evidence type="ECO:0000313" key="1">
    <source>
        <dbReference type="EMBL" id="MDN3491606.1"/>
    </source>
</evidence>
<sequence>MNSMPYQMHNTSYMAENYVKSIAESIRELDSNKYSLDYYMWYGWESLDQYDHQDKLSPELETAYNYYQSIVNQNTDVNCN</sequence>
<proteinExistence type="predicted"/>
<organism evidence="1 2">
    <name type="scientific">Winogradskyella bathintestinalis</name>
    <dbReference type="NCBI Taxonomy" id="3035208"/>
    <lineage>
        <taxon>Bacteria</taxon>
        <taxon>Pseudomonadati</taxon>
        <taxon>Bacteroidota</taxon>
        <taxon>Flavobacteriia</taxon>
        <taxon>Flavobacteriales</taxon>
        <taxon>Flavobacteriaceae</taxon>
        <taxon>Winogradskyella</taxon>
    </lineage>
</organism>
<protein>
    <submittedName>
        <fullName evidence="1">Uncharacterized protein</fullName>
    </submittedName>
</protein>
<name>A0ABT7ZRJ3_9FLAO</name>
<keyword evidence="2" id="KW-1185">Reference proteome</keyword>
<dbReference type="EMBL" id="JASDDK010000001">
    <property type="protein sequence ID" value="MDN3491606.1"/>
    <property type="molecule type" value="Genomic_DNA"/>
</dbReference>
<reference evidence="1 2" key="1">
    <citation type="journal article" date="2023" name="Int. J. Syst. Evol. Microbiol.">
        <title>Winogradskyella bathintestinalis sp. nov., isolated from the intestine of the deep-sea loosejaw dragonfish, Malacosteus niger.</title>
        <authorList>
            <person name="Uniacke-Lowe S."/>
            <person name="Johnson C.N."/>
            <person name="Stanton C."/>
            <person name="Hill C."/>
            <person name="Ross P."/>
        </authorList>
    </citation>
    <scope>NUCLEOTIDE SEQUENCE [LARGE SCALE GENOMIC DNA]</scope>
    <source>
        <strain evidence="1 2">APC 3343</strain>
    </source>
</reference>
<gene>
    <name evidence="1" type="ORF">QMA06_02660</name>
</gene>
<dbReference type="Proteomes" id="UP001231197">
    <property type="component" value="Unassembled WGS sequence"/>
</dbReference>
<dbReference type="RefSeq" id="WP_290205304.1">
    <property type="nucleotide sequence ID" value="NZ_JASDDK010000001.1"/>
</dbReference>
<evidence type="ECO:0000313" key="2">
    <source>
        <dbReference type="Proteomes" id="UP001231197"/>
    </source>
</evidence>
<accession>A0ABT7ZRJ3</accession>
<comment type="caution">
    <text evidence="1">The sequence shown here is derived from an EMBL/GenBank/DDBJ whole genome shotgun (WGS) entry which is preliminary data.</text>
</comment>